<dbReference type="InterPro" id="IPR006439">
    <property type="entry name" value="HAD-SF_hydro_IA"/>
</dbReference>
<dbReference type="PANTHER" id="PTHR46470">
    <property type="entry name" value="N-ACYLNEURAMINATE-9-PHOSPHATASE"/>
    <property type="match status" value="1"/>
</dbReference>
<evidence type="ECO:0000313" key="5">
    <source>
        <dbReference type="Proteomes" id="UP000255264"/>
    </source>
</evidence>
<protein>
    <submittedName>
        <fullName evidence="4">Hydrolase</fullName>
    </submittedName>
</protein>
<reference evidence="4 5" key="1">
    <citation type="submission" date="2018-06" db="EMBL/GenBank/DDBJ databases">
        <authorList>
            <consortium name="Pathogen Informatics"/>
            <person name="Doyle S."/>
        </authorList>
    </citation>
    <scope>NUCLEOTIDE SEQUENCE [LARGE SCALE GENOMIC DNA]</scope>
    <source>
        <strain evidence="4 5">NCTC13335</strain>
    </source>
</reference>
<dbReference type="AlphaFoldDB" id="A0A377IW80"/>
<evidence type="ECO:0000256" key="3">
    <source>
        <dbReference type="ARBA" id="ARBA00022842"/>
    </source>
</evidence>
<keyword evidence="3" id="KW-0460">Magnesium</keyword>
<dbReference type="Pfam" id="PF00702">
    <property type="entry name" value="Hydrolase"/>
    <property type="match status" value="1"/>
</dbReference>
<evidence type="ECO:0000256" key="1">
    <source>
        <dbReference type="ARBA" id="ARBA00001946"/>
    </source>
</evidence>
<dbReference type="OrthoDB" id="367448at2"/>
<sequence>MKFYRALSPFKVISFDLDDTLYDNRDTIRNAENHFLDCLRKQALLPDFSNENWYARKQQFAEKHPLIAEDVLAWREQTLQQWLSEYNIMQADVIISGLMAEFIEWRHKIDVPMQTFRVLDVLQQRYPLSIISNGNVIAKRLGLNHFQLSLRGGEQGRAKPHRELFQQTADYFGVKPHEILHVGDNLLTDVQGAIAADAQAVWINLSGKGIQAFPEARLLPTLEINNLTELLQL</sequence>
<dbReference type="InterPro" id="IPR051400">
    <property type="entry name" value="HAD-like_hydrolase"/>
</dbReference>
<dbReference type="SFLD" id="SFLDG01129">
    <property type="entry name" value="C1.5:_HAD__Beta-PGM__Phosphata"/>
    <property type="match status" value="1"/>
</dbReference>
<dbReference type="Gene3D" id="3.40.50.1000">
    <property type="entry name" value="HAD superfamily/HAD-like"/>
    <property type="match status" value="1"/>
</dbReference>
<organism evidence="4 5">
    <name type="scientific">Haemophilus pittmaniae</name>
    <dbReference type="NCBI Taxonomy" id="249188"/>
    <lineage>
        <taxon>Bacteria</taxon>
        <taxon>Pseudomonadati</taxon>
        <taxon>Pseudomonadota</taxon>
        <taxon>Gammaproteobacteria</taxon>
        <taxon>Pasteurellales</taxon>
        <taxon>Pasteurellaceae</taxon>
        <taxon>Haemophilus</taxon>
    </lineage>
</organism>
<keyword evidence="2 4" id="KW-0378">Hydrolase</keyword>
<dbReference type="SUPFAM" id="SSF56784">
    <property type="entry name" value="HAD-like"/>
    <property type="match status" value="1"/>
</dbReference>
<dbReference type="Gene3D" id="1.20.120.1600">
    <property type="match status" value="1"/>
</dbReference>
<dbReference type="GO" id="GO:0009231">
    <property type="term" value="P:riboflavin biosynthetic process"/>
    <property type="evidence" value="ECO:0007669"/>
    <property type="project" value="TreeGrafter"/>
</dbReference>
<comment type="cofactor">
    <cofactor evidence="1">
        <name>Mg(2+)</name>
        <dbReference type="ChEBI" id="CHEBI:18420"/>
    </cofactor>
</comment>
<dbReference type="EMBL" id="UGHS01000001">
    <property type="protein sequence ID" value="STO92452.1"/>
    <property type="molecule type" value="Genomic_DNA"/>
</dbReference>
<name>A0A377IW80_9PAST</name>
<dbReference type="GO" id="GO:0016787">
    <property type="term" value="F:hydrolase activity"/>
    <property type="evidence" value="ECO:0007669"/>
    <property type="project" value="UniProtKB-KW"/>
</dbReference>
<dbReference type="InterPro" id="IPR023214">
    <property type="entry name" value="HAD_sf"/>
</dbReference>
<dbReference type="Proteomes" id="UP000255264">
    <property type="component" value="Unassembled WGS sequence"/>
</dbReference>
<dbReference type="InterPro" id="IPR036412">
    <property type="entry name" value="HAD-like_sf"/>
</dbReference>
<evidence type="ECO:0000256" key="2">
    <source>
        <dbReference type="ARBA" id="ARBA00022801"/>
    </source>
</evidence>
<dbReference type="NCBIfam" id="TIGR01549">
    <property type="entry name" value="HAD-SF-IA-v1"/>
    <property type="match status" value="1"/>
</dbReference>
<gene>
    <name evidence="4" type="ORF">NCTC13335_00277</name>
</gene>
<evidence type="ECO:0000313" key="4">
    <source>
        <dbReference type="EMBL" id="STO92452.1"/>
    </source>
</evidence>
<accession>A0A377IW80</accession>
<dbReference type="RefSeq" id="WP_007241669.1">
    <property type="nucleotide sequence ID" value="NZ_JAHAHE010000056.1"/>
</dbReference>
<keyword evidence="5" id="KW-1185">Reference proteome</keyword>
<proteinExistence type="predicted"/>
<dbReference type="PANTHER" id="PTHR46470:SF4">
    <property type="entry name" value="5-AMINO-6-(5-PHOSPHO-D-RIBITYLAMINO)URACIL PHOSPHATASE YIGB"/>
    <property type="match status" value="1"/>
</dbReference>
<dbReference type="SFLD" id="SFLDS00003">
    <property type="entry name" value="Haloacid_Dehalogenase"/>
    <property type="match status" value="1"/>
</dbReference>